<name>A0AAV4JZT2_9GAST</name>
<keyword evidence="3" id="KW-0833">Ubl conjugation pathway</keyword>
<dbReference type="PANTHER" id="PTHR22990">
    <property type="entry name" value="F-BOX ONLY PROTEIN"/>
    <property type="match status" value="1"/>
</dbReference>
<evidence type="ECO:0000313" key="6">
    <source>
        <dbReference type="EMBL" id="GFS27523.1"/>
    </source>
</evidence>
<feature type="compositionally biased region" description="Basic and acidic residues" evidence="4">
    <location>
        <begin position="647"/>
        <end position="656"/>
    </location>
</feature>
<evidence type="ECO:0000256" key="1">
    <source>
        <dbReference type="ARBA" id="ARBA00004906"/>
    </source>
</evidence>
<gene>
    <name evidence="6" type="ORF">ElyMa_005277800</name>
</gene>
<feature type="compositionally biased region" description="Polar residues" evidence="4">
    <location>
        <begin position="747"/>
        <end position="770"/>
    </location>
</feature>
<dbReference type="InterPro" id="IPR001810">
    <property type="entry name" value="F-box_dom"/>
</dbReference>
<dbReference type="EMBL" id="BMAT01010532">
    <property type="protein sequence ID" value="GFS27523.1"/>
    <property type="molecule type" value="Genomic_DNA"/>
</dbReference>
<dbReference type="SMART" id="SM00710">
    <property type="entry name" value="PbH1"/>
    <property type="match status" value="11"/>
</dbReference>
<evidence type="ECO:0000313" key="7">
    <source>
        <dbReference type="Proteomes" id="UP000762676"/>
    </source>
</evidence>
<evidence type="ECO:0000256" key="4">
    <source>
        <dbReference type="SAM" id="MobiDB-lite"/>
    </source>
</evidence>
<feature type="region of interest" description="Disordered" evidence="4">
    <location>
        <begin position="721"/>
        <end position="775"/>
    </location>
</feature>
<organism evidence="6 7">
    <name type="scientific">Elysia marginata</name>
    <dbReference type="NCBI Taxonomy" id="1093978"/>
    <lineage>
        <taxon>Eukaryota</taxon>
        <taxon>Metazoa</taxon>
        <taxon>Spiralia</taxon>
        <taxon>Lophotrochozoa</taxon>
        <taxon>Mollusca</taxon>
        <taxon>Gastropoda</taxon>
        <taxon>Heterobranchia</taxon>
        <taxon>Euthyneura</taxon>
        <taxon>Panpulmonata</taxon>
        <taxon>Sacoglossa</taxon>
        <taxon>Placobranchoidea</taxon>
        <taxon>Plakobranchidae</taxon>
        <taxon>Elysia</taxon>
    </lineage>
</organism>
<dbReference type="Gene3D" id="2.160.20.10">
    <property type="entry name" value="Single-stranded right-handed beta-helix, Pectin lyase-like"/>
    <property type="match status" value="3"/>
</dbReference>
<dbReference type="SUPFAM" id="SSF81383">
    <property type="entry name" value="F-box domain"/>
    <property type="match status" value="1"/>
</dbReference>
<dbReference type="InterPro" id="IPR011050">
    <property type="entry name" value="Pectin_lyase_fold/virulence"/>
</dbReference>
<dbReference type="GO" id="GO:0042981">
    <property type="term" value="P:regulation of apoptotic process"/>
    <property type="evidence" value="ECO:0007669"/>
    <property type="project" value="TreeGrafter"/>
</dbReference>
<reference evidence="6 7" key="1">
    <citation type="journal article" date="2021" name="Elife">
        <title>Chloroplast acquisition without the gene transfer in kleptoplastic sea slugs, Plakobranchus ocellatus.</title>
        <authorList>
            <person name="Maeda T."/>
            <person name="Takahashi S."/>
            <person name="Yoshida T."/>
            <person name="Shimamura S."/>
            <person name="Takaki Y."/>
            <person name="Nagai Y."/>
            <person name="Toyoda A."/>
            <person name="Suzuki Y."/>
            <person name="Arimoto A."/>
            <person name="Ishii H."/>
            <person name="Satoh N."/>
            <person name="Nishiyama T."/>
            <person name="Hasebe M."/>
            <person name="Maruyama T."/>
            <person name="Minagawa J."/>
            <person name="Obokata J."/>
            <person name="Shigenobu S."/>
        </authorList>
    </citation>
    <scope>NUCLEOTIDE SEQUENCE [LARGE SCALE GENOMIC DNA]</scope>
</reference>
<feature type="compositionally biased region" description="Basic and acidic residues" evidence="4">
    <location>
        <begin position="805"/>
        <end position="824"/>
    </location>
</feature>
<proteinExistence type="predicted"/>
<keyword evidence="7" id="KW-1185">Reference proteome</keyword>
<protein>
    <submittedName>
        <fullName evidence="6">F-box only protein 10</fullName>
    </submittedName>
</protein>
<evidence type="ECO:0000256" key="2">
    <source>
        <dbReference type="ARBA" id="ARBA00022737"/>
    </source>
</evidence>
<feature type="compositionally biased region" description="Polar residues" evidence="4">
    <location>
        <begin position="630"/>
        <end position="646"/>
    </location>
</feature>
<comment type="caution">
    <text evidence="6">The sequence shown here is derived from an EMBL/GenBank/DDBJ whole genome shotgun (WGS) entry which is preliminary data.</text>
</comment>
<dbReference type="SUPFAM" id="SSF51126">
    <property type="entry name" value="Pectin lyase-like"/>
    <property type="match status" value="3"/>
</dbReference>
<dbReference type="PROSITE" id="PS50181">
    <property type="entry name" value="FBOX"/>
    <property type="match status" value="1"/>
</dbReference>
<feature type="compositionally biased region" description="Acidic residues" evidence="4">
    <location>
        <begin position="884"/>
        <end position="894"/>
    </location>
</feature>
<dbReference type="Pfam" id="PF12937">
    <property type="entry name" value="F-box-like"/>
    <property type="match status" value="1"/>
</dbReference>
<dbReference type="InterPro" id="IPR051550">
    <property type="entry name" value="SCF-Subunits/Alg-Epimerases"/>
</dbReference>
<comment type="pathway">
    <text evidence="1">Protein modification; protein ubiquitination.</text>
</comment>
<accession>A0AAV4JZT2</accession>
<dbReference type="InterPro" id="IPR006626">
    <property type="entry name" value="PbH1"/>
</dbReference>
<dbReference type="InterPro" id="IPR036047">
    <property type="entry name" value="F-box-like_dom_sf"/>
</dbReference>
<dbReference type="PANTHER" id="PTHR22990:SF15">
    <property type="entry name" value="F-BOX ONLY PROTEIN 10"/>
    <property type="match status" value="1"/>
</dbReference>
<dbReference type="GO" id="GO:0006511">
    <property type="term" value="P:ubiquitin-dependent protein catabolic process"/>
    <property type="evidence" value="ECO:0007669"/>
    <property type="project" value="TreeGrafter"/>
</dbReference>
<feature type="region of interest" description="Disordered" evidence="4">
    <location>
        <begin position="622"/>
        <end position="656"/>
    </location>
</feature>
<keyword evidence="2" id="KW-0677">Repeat</keyword>
<dbReference type="NCBIfam" id="TIGR03804">
    <property type="entry name" value="para_beta_helix"/>
    <property type="match status" value="1"/>
</dbReference>
<dbReference type="InterPro" id="IPR022441">
    <property type="entry name" value="Para_beta_helix_rpt-2"/>
</dbReference>
<dbReference type="Proteomes" id="UP000762676">
    <property type="component" value="Unassembled WGS sequence"/>
</dbReference>
<dbReference type="Pfam" id="PF13229">
    <property type="entry name" value="Beta_helix"/>
    <property type="match status" value="2"/>
</dbReference>
<feature type="compositionally biased region" description="Low complexity" evidence="4">
    <location>
        <begin position="897"/>
        <end position="921"/>
    </location>
</feature>
<sequence length="1508" mass="165426">MSSLNVLPENAFNKVLPGDKTGLPWEIWQYMLSWMSAGDLCRLARVCKTWTDLVISVDGTRWKQLYMACSEWRHPFWPLNTQAEPASWRLAYRDQYLATKFWRHRQQREARAVSCSLLFKKSVIRKTVHVGPGLEHECLKTALSVISEYDRVVVHPGIYDELFEISSKIPFELVGEGELGSVILVVGIQQVGPAARLSNLVLRAPWFTSFIIMISSGYLQIDSCILEDGMICAQNPATVHIKFCTFRHATVILQHMNASIIENCEFSQSDSANIIVEGYPKEERNWTYGFLRERTDAVFSQKRSLHRKRRGLKATTSLTSSTIHSSVTGKSVATNGGGWSSATTYRQQSSDTVSHDPSFSIEDPGASFLHPNLLPGTRFLLLPPDNTAMVGCGDLQSLYHDGTSGAADADQTLTHVVDVTKRPSTSMSAARNLIPASQQVTETCSDGESNLGKSFVRTRLLSAPEQEPKSAVSLVESVEAACLRRANQCDQCSKNGTTEANNSNKSPYKEAWVDSKAAKECTGIDAKWEIPYMEKEKDSECDRFDTSMNYSGEGKEEVYSNSSNEISSVNRYGGQKQCVGTTQEALAGPSQIVLDTEKTSSKTPSTVQKSYFPNLMCRTKQARRRLTPAESLNVSNDENSSGQSCPTREEQRDKTQLLHTETAHDKHSSQYFEESTSIKNCSNTQEFCRNKIPELCSQPISDSSQFNRTDQTSSEGILGLQSDSENRVYSHGKHSKNIYRPGPSNEAHVTQSNTDSSNLNNIGGNETGSDQSKKSFSGADVLQTYQFHSSQALDPVCSDDISTNCHHDIHPQRQESQDHHEGLYHPHQPSHHHHQHHPSHQHRCDQQQQQQDFPPIHIPIRRSQSQELENPVSDDDLSILDELADSDDSSDVDEISNHNSSESSMSSSSSSFTNSMHFSGSEDSFASSEESVIMLPHLREFHPEGHCHLNQPTTSPRGVQAEVASINSECTRPVPVDVSEDTLMSSYVGQIQGCLIHQCRMNHSKGGLMISLQAHAIVSECDISNVSYGIRCIQNSRPLASLLCRIRAVLTETFFFCLGNDIHSNNEAGIDIRKNADPLVQFNQIHHGKRSGVVVLGSGRGQIKKNDIYRNQEAGVYVLYGGNPTISENYIYEGRAAGVAVNAGGRGCIIDNVIRGNQWGGVDIRNSSCPLVAGNSIINGLSDGVVVGLGGRGSIESNFISGNGGCGLWMMAAKNLYIHGNQISNSGNCGVMLLNKSASAMENHLGQLLTNVSHHGCSQQEESAAAHEPKTNWATLQYNNIFNNNGHGVVIEIKEEVRMYYNAVHGNHRDGVLMSQCAPALLDSNSVTSNCGNGIVTSMFDKVRLLGNGIYDNSGQGLVCRTNCVVQDNDIAGNSQASVLVQTGAEVQMRQNRLSSSSGGAPAVRVEEAAVVHAVDNKIFVRGGRDFDGCGSLTTENNVLVRPSSAARKQSKAEFNKTDFLTDPPPRPHIVAPPPSTVVPSHYVTVVTKVTVPSAESCEQGSKLCIIF</sequence>
<dbReference type="InterPro" id="IPR012334">
    <property type="entry name" value="Pectin_lyas_fold"/>
</dbReference>
<evidence type="ECO:0000256" key="3">
    <source>
        <dbReference type="ARBA" id="ARBA00022786"/>
    </source>
</evidence>
<feature type="region of interest" description="Disordered" evidence="4">
    <location>
        <begin position="884"/>
        <end position="923"/>
    </location>
</feature>
<dbReference type="InterPro" id="IPR039448">
    <property type="entry name" value="Beta_helix"/>
</dbReference>
<feature type="domain" description="F-box" evidence="5">
    <location>
        <begin position="17"/>
        <end position="65"/>
    </location>
</feature>
<dbReference type="SMART" id="SM00256">
    <property type="entry name" value="FBOX"/>
    <property type="match status" value="1"/>
</dbReference>
<dbReference type="Gene3D" id="1.20.1280.50">
    <property type="match status" value="1"/>
</dbReference>
<feature type="region of interest" description="Disordered" evidence="4">
    <location>
        <begin position="804"/>
        <end position="850"/>
    </location>
</feature>
<feature type="compositionally biased region" description="Basic residues" evidence="4">
    <location>
        <begin position="828"/>
        <end position="841"/>
    </location>
</feature>
<evidence type="ECO:0000259" key="5">
    <source>
        <dbReference type="PROSITE" id="PS50181"/>
    </source>
</evidence>